<dbReference type="Pfam" id="PF00578">
    <property type="entry name" value="AhpC-TSA"/>
    <property type="match status" value="1"/>
</dbReference>
<comment type="function">
    <text evidence="1">Thiol-specific peroxidase that catalyzes the reduction of hydrogen peroxide and organic hydroperoxides to water and alcohols, respectively. Plays a role in cell protection against oxidative stress by detoxifying peroxides and as sensor of hydrogen peroxide-mediated signaling events.</text>
</comment>
<dbReference type="EC" id="1.11.1.24" evidence="2"/>
<dbReference type="PANTHER" id="PTHR42801">
    <property type="entry name" value="THIOREDOXIN-DEPENDENT PEROXIDE REDUCTASE"/>
    <property type="match status" value="1"/>
</dbReference>
<evidence type="ECO:0000256" key="7">
    <source>
        <dbReference type="ARBA" id="ARBA00023284"/>
    </source>
</evidence>
<dbReference type="GO" id="GO:0034599">
    <property type="term" value="P:cellular response to oxidative stress"/>
    <property type="evidence" value="ECO:0007669"/>
    <property type="project" value="TreeGrafter"/>
</dbReference>
<dbReference type="Proteomes" id="UP000254808">
    <property type="component" value="Chromosome"/>
</dbReference>
<dbReference type="InterPro" id="IPR050924">
    <property type="entry name" value="Peroxiredoxin_BCP/PrxQ"/>
</dbReference>
<evidence type="ECO:0000256" key="3">
    <source>
        <dbReference type="ARBA" id="ARBA00022559"/>
    </source>
</evidence>
<evidence type="ECO:0000256" key="9">
    <source>
        <dbReference type="ARBA" id="ARBA00038489"/>
    </source>
</evidence>
<dbReference type="SUPFAM" id="SSF52833">
    <property type="entry name" value="Thioredoxin-like"/>
    <property type="match status" value="1"/>
</dbReference>
<dbReference type="CDD" id="cd03017">
    <property type="entry name" value="PRX_BCP"/>
    <property type="match status" value="1"/>
</dbReference>
<evidence type="ECO:0000256" key="1">
    <source>
        <dbReference type="ARBA" id="ARBA00003330"/>
    </source>
</evidence>
<evidence type="ECO:0000256" key="10">
    <source>
        <dbReference type="ARBA" id="ARBA00042639"/>
    </source>
</evidence>
<evidence type="ECO:0000259" key="12">
    <source>
        <dbReference type="PROSITE" id="PS51352"/>
    </source>
</evidence>
<keyword evidence="14" id="KW-1185">Reference proteome</keyword>
<dbReference type="InterPro" id="IPR036249">
    <property type="entry name" value="Thioredoxin-like_sf"/>
</dbReference>
<evidence type="ECO:0000256" key="6">
    <source>
        <dbReference type="ARBA" id="ARBA00023157"/>
    </source>
</evidence>
<keyword evidence="7" id="KW-0676">Redox-active center</keyword>
<dbReference type="AlphaFoldDB" id="A0A345UGM8"/>
<dbReference type="RefSeq" id="WP_114982917.1">
    <property type="nucleotide sequence ID" value="NZ_CP027806.1"/>
</dbReference>
<evidence type="ECO:0000313" key="14">
    <source>
        <dbReference type="Proteomes" id="UP000254808"/>
    </source>
</evidence>
<keyword evidence="5" id="KW-0560">Oxidoreductase</keyword>
<evidence type="ECO:0000256" key="2">
    <source>
        <dbReference type="ARBA" id="ARBA00013017"/>
    </source>
</evidence>
<dbReference type="InterPro" id="IPR013766">
    <property type="entry name" value="Thioredoxin_domain"/>
</dbReference>
<dbReference type="GO" id="GO:0008379">
    <property type="term" value="F:thioredoxin peroxidase activity"/>
    <property type="evidence" value="ECO:0007669"/>
    <property type="project" value="TreeGrafter"/>
</dbReference>
<dbReference type="InterPro" id="IPR000866">
    <property type="entry name" value="AhpC/TSA"/>
</dbReference>
<comment type="catalytic activity">
    <reaction evidence="11">
        <text>a hydroperoxide + [thioredoxin]-dithiol = an alcohol + [thioredoxin]-disulfide + H2O</text>
        <dbReference type="Rhea" id="RHEA:62620"/>
        <dbReference type="Rhea" id="RHEA-COMP:10698"/>
        <dbReference type="Rhea" id="RHEA-COMP:10700"/>
        <dbReference type="ChEBI" id="CHEBI:15377"/>
        <dbReference type="ChEBI" id="CHEBI:29950"/>
        <dbReference type="ChEBI" id="CHEBI:30879"/>
        <dbReference type="ChEBI" id="CHEBI:35924"/>
        <dbReference type="ChEBI" id="CHEBI:50058"/>
        <dbReference type="EC" id="1.11.1.24"/>
    </reaction>
</comment>
<keyword evidence="3" id="KW-0575">Peroxidase</keyword>
<evidence type="ECO:0000313" key="13">
    <source>
        <dbReference type="EMBL" id="AXI99629.1"/>
    </source>
</evidence>
<gene>
    <name evidence="13" type="ORF">CYPRO_0342</name>
</gene>
<feature type="domain" description="Thioredoxin" evidence="12">
    <location>
        <begin position="3"/>
        <end position="157"/>
    </location>
</feature>
<accession>A0A345UGM8</accession>
<dbReference type="EMBL" id="CP027806">
    <property type="protein sequence ID" value="AXI99629.1"/>
    <property type="molecule type" value="Genomic_DNA"/>
</dbReference>
<dbReference type="GO" id="GO:0005737">
    <property type="term" value="C:cytoplasm"/>
    <property type="evidence" value="ECO:0007669"/>
    <property type="project" value="TreeGrafter"/>
</dbReference>
<dbReference type="Gene3D" id="3.40.30.10">
    <property type="entry name" value="Glutaredoxin"/>
    <property type="match status" value="1"/>
</dbReference>
<keyword evidence="6" id="KW-1015">Disulfide bond</keyword>
<keyword evidence="4" id="KW-0049">Antioxidant</keyword>
<evidence type="ECO:0000256" key="5">
    <source>
        <dbReference type="ARBA" id="ARBA00023002"/>
    </source>
</evidence>
<proteinExistence type="inferred from homology"/>
<protein>
    <recommendedName>
        <fullName evidence="2">thioredoxin-dependent peroxiredoxin</fullName>
        <ecNumber evidence="2">1.11.1.24</ecNumber>
    </recommendedName>
    <alternativeName>
        <fullName evidence="8">Thioredoxin peroxidase</fullName>
    </alternativeName>
    <alternativeName>
        <fullName evidence="10">Thioredoxin-dependent peroxiredoxin Bcp</fullName>
    </alternativeName>
</protein>
<evidence type="ECO:0000256" key="8">
    <source>
        <dbReference type="ARBA" id="ARBA00032824"/>
    </source>
</evidence>
<dbReference type="PANTHER" id="PTHR42801:SF4">
    <property type="entry name" value="AHPC_TSA FAMILY PROTEIN"/>
    <property type="match status" value="1"/>
</dbReference>
<reference evidence="13 14" key="1">
    <citation type="submission" date="2018-03" db="EMBL/GenBank/DDBJ databases">
        <title>Phenotypic and genomic properties of Cyclonatronum proteinivorum gen. nov., sp. nov., a haloalkaliphilic bacteroidete from soda lakes possessing Na+-translocating rhodopsin.</title>
        <authorList>
            <person name="Toshchakov S.V."/>
            <person name="Korzhenkov A."/>
            <person name="Samarov N.I."/>
            <person name="Kublanov I.V."/>
            <person name="Muntyan M.S."/>
            <person name="Sorokin D.Y."/>
        </authorList>
    </citation>
    <scope>NUCLEOTIDE SEQUENCE [LARGE SCALE GENOMIC DNA]</scope>
    <source>
        <strain evidence="13 14">Omega</strain>
    </source>
</reference>
<organism evidence="13 14">
    <name type="scientific">Cyclonatronum proteinivorum</name>
    <dbReference type="NCBI Taxonomy" id="1457365"/>
    <lineage>
        <taxon>Bacteria</taxon>
        <taxon>Pseudomonadati</taxon>
        <taxon>Balneolota</taxon>
        <taxon>Balneolia</taxon>
        <taxon>Balneolales</taxon>
        <taxon>Cyclonatronaceae</taxon>
        <taxon>Cyclonatronum</taxon>
    </lineage>
</organism>
<sequence length="157" mass="16986">MVAKGDKINTDFTLKVVRGGEEQEVQFSELLDKPAVVSVYMKNNTGSCDKQNKSLAEHAPVFAEKGYNLIALSKDSCGSHKKYADKLGISYILASDPEHAFSSATDSIVEKKMYGKTYQGPSRSAFVIDTDGTVLGVIEKLKPADHAAELIGLIDSL</sequence>
<name>A0A345UGM8_9BACT</name>
<evidence type="ECO:0000256" key="4">
    <source>
        <dbReference type="ARBA" id="ARBA00022862"/>
    </source>
</evidence>
<evidence type="ECO:0000256" key="11">
    <source>
        <dbReference type="ARBA" id="ARBA00049091"/>
    </source>
</evidence>
<comment type="similarity">
    <text evidence="9">Belongs to the peroxiredoxin family. BCP/PrxQ subfamily.</text>
</comment>
<dbReference type="KEGG" id="cprv:CYPRO_0342"/>
<dbReference type="OrthoDB" id="9812811at2"/>
<dbReference type="GO" id="GO:0045454">
    <property type="term" value="P:cell redox homeostasis"/>
    <property type="evidence" value="ECO:0007669"/>
    <property type="project" value="TreeGrafter"/>
</dbReference>
<dbReference type="PROSITE" id="PS51352">
    <property type="entry name" value="THIOREDOXIN_2"/>
    <property type="match status" value="1"/>
</dbReference>